<evidence type="ECO:0000313" key="2">
    <source>
        <dbReference type="Proteomes" id="UP001201701"/>
    </source>
</evidence>
<dbReference type="Proteomes" id="UP001201701">
    <property type="component" value="Unassembled WGS sequence"/>
</dbReference>
<gene>
    <name evidence="1" type="ORF">L4923_18820</name>
</gene>
<proteinExistence type="predicted"/>
<keyword evidence="2" id="KW-1185">Reference proteome</keyword>
<sequence>MTHEEMAEILEAITYKPGWHILVGFQHDQPYVQLHVTEESDATLDSCSRDGKRTPWRGSKRFLSTHMCRQEIVGAVFGLIQDAESHEMREWFRYRGASIYNPHLDPDALVPVARRKSSFVLRENAMTMEEA</sequence>
<evidence type="ECO:0000313" key="1">
    <source>
        <dbReference type="EMBL" id="MCG7507086.1"/>
    </source>
</evidence>
<organism evidence="1 2">
    <name type="scientific">Mesorhizobium retamae</name>
    <dbReference type="NCBI Taxonomy" id="2912854"/>
    <lineage>
        <taxon>Bacteria</taxon>
        <taxon>Pseudomonadati</taxon>
        <taxon>Pseudomonadota</taxon>
        <taxon>Alphaproteobacteria</taxon>
        <taxon>Hyphomicrobiales</taxon>
        <taxon>Phyllobacteriaceae</taxon>
        <taxon>Mesorhizobium</taxon>
    </lineage>
</organism>
<name>A0ABS9QI49_9HYPH</name>
<comment type="caution">
    <text evidence="1">The sequence shown here is derived from an EMBL/GenBank/DDBJ whole genome shotgun (WGS) entry which is preliminary data.</text>
</comment>
<dbReference type="EMBL" id="JAKREW010000020">
    <property type="protein sequence ID" value="MCG7507086.1"/>
    <property type="molecule type" value="Genomic_DNA"/>
</dbReference>
<dbReference type="RefSeq" id="WP_239367897.1">
    <property type="nucleotide sequence ID" value="NZ_JAKREW010000020.1"/>
</dbReference>
<accession>A0ABS9QI49</accession>
<protein>
    <submittedName>
        <fullName evidence="1">Uncharacterized protein</fullName>
    </submittedName>
</protein>
<reference evidence="1 2" key="1">
    <citation type="submission" date="2022-02" db="EMBL/GenBank/DDBJ databases">
        <title>Draft genome sequence of Mezorhizobium retamae strain IRAMC:0171 isolated from Retama raetam nodules.</title>
        <authorList>
            <person name="Bengaied R."/>
            <person name="Sbissi I."/>
            <person name="Huber K."/>
            <person name="Ghodbane F."/>
            <person name="Nouioui I."/>
            <person name="Tarhouni M."/>
            <person name="Gtari M."/>
        </authorList>
    </citation>
    <scope>NUCLEOTIDE SEQUENCE [LARGE SCALE GENOMIC DNA]</scope>
    <source>
        <strain evidence="1 2">IRAMC:0171</strain>
    </source>
</reference>